<dbReference type="Proteomes" id="UP000533469">
    <property type="component" value="Unassembled WGS sequence"/>
</dbReference>
<comment type="caution">
    <text evidence="2">The sequence shown here is derived from an EMBL/GenBank/DDBJ whole genome shotgun (WGS) entry which is preliminary data.</text>
</comment>
<proteinExistence type="predicted"/>
<dbReference type="GO" id="GO:0046564">
    <property type="term" value="F:oxalate decarboxylase activity"/>
    <property type="evidence" value="ECO:0007669"/>
    <property type="project" value="UniProtKB-EC"/>
</dbReference>
<dbReference type="EC" id="4.1.1.2" evidence="2"/>
<organism evidence="2 3">
    <name type="scientific">Ancylobacter tetraedralis</name>
    <dbReference type="NCBI Taxonomy" id="217068"/>
    <lineage>
        <taxon>Bacteria</taxon>
        <taxon>Pseudomonadati</taxon>
        <taxon>Pseudomonadota</taxon>
        <taxon>Alphaproteobacteria</taxon>
        <taxon>Hyphomicrobiales</taxon>
        <taxon>Xanthobacteraceae</taxon>
        <taxon>Ancylobacter</taxon>
    </lineage>
</organism>
<evidence type="ECO:0000313" key="3">
    <source>
        <dbReference type="Proteomes" id="UP000533469"/>
    </source>
</evidence>
<protein>
    <submittedName>
        <fullName evidence="2">Oxalate decarboxylase</fullName>
        <ecNumber evidence="2">4.1.1.2</ecNumber>
    </submittedName>
</protein>
<dbReference type="PANTHER" id="PTHR37314">
    <property type="entry name" value="SLR0142 PROTEIN"/>
    <property type="match status" value="1"/>
</dbReference>
<gene>
    <name evidence="2" type="ORF">FHS55_001398</name>
</gene>
<dbReference type="PANTHER" id="PTHR37314:SF4">
    <property type="entry name" value="UPF0700 TRANSMEMBRANE PROTEIN YOAK"/>
    <property type="match status" value="1"/>
</dbReference>
<dbReference type="InterPro" id="IPR010699">
    <property type="entry name" value="DUF1275"/>
</dbReference>
<dbReference type="AlphaFoldDB" id="A0A839Z6X2"/>
<accession>A0A839Z6X2</accession>
<feature type="transmembrane region" description="Helical" evidence="1">
    <location>
        <begin position="95"/>
        <end position="118"/>
    </location>
</feature>
<keyword evidence="2" id="KW-0456">Lyase</keyword>
<evidence type="ECO:0000313" key="2">
    <source>
        <dbReference type="EMBL" id="MBB3770803.1"/>
    </source>
</evidence>
<sequence length="226" mass="22971">MSKPVSIRPFIFATFATLIAGFVDAVGYAQLGGLYVSFMSGNSTRLGIQIAGADWAHVAFTLGVIGSFLGGAFLGAVVCDAVGDWKLVAVLSTEVALFALATVLTLAGVGFLALLPIATAMGMQNNVHQVIAGADIGKSFVTGALVSCGQALARMMAGKEGPKEASLYAFSWAIFVGGAALGAVMLHWVGLSPAVGGACLLLAALALTAYAFHDHLFQPFAAQGGD</sequence>
<keyword evidence="1" id="KW-0812">Transmembrane</keyword>
<dbReference type="RefSeq" id="WP_183188967.1">
    <property type="nucleotide sequence ID" value="NZ_JACICD010000002.1"/>
</dbReference>
<keyword evidence="1" id="KW-1133">Transmembrane helix</keyword>
<feature type="transmembrane region" description="Helical" evidence="1">
    <location>
        <begin position="194"/>
        <end position="212"/>
    </location>
</feature>
<keyword evidence="1" id="KW-0472">Membrane</keyword>
<reference evidence="2 3" key="1">
    <citation type="submission" date="2020-08" db="EMBL/GenBank/DDBJ databases">
        <title>Genomic Encyclopedia of Type Strains, Phase IV (KMG-IV): sequencing the most valuable type-strain genomes for metagenomic binning, comparative biology and taxonomic classification.</title>
        <authorList>
            <person name="Goeker M."/>
        </authorList>
    </citation>
    <scope>NUCLEOTIDE SEQUENCE [LARGE SCALE GENOMIC DNA]</scope>
    <source>
        <strain evidence="2 3">DSM 5895</strain>
    </source>
</reference>
<feature type="transmembrane region" description="Helical" evidence="1">
    <location>
        <begin position="130"/>
        <end position="153"/>
    </location>
</feature>
<dbReference type="Pfam" id="PF06912">
    <property type="entry name" value="DUF1275"/>
    <property type="match status" value="1"/>
</dbReference>
<evidence type="ECO:0000256" key="1">
    <source>
        <dbReference type="SAM" id="Phobius"/>
    </source>
</evidence>
<feature type="transmembrane region" description="Helical" evidence="1">
    <location>
        <begin position="165"/>
        <end position="188"/>
    </location>
</feature>
<feature type="transmembrane region" description="Helical" evidence="1">
    <location>
        <begin position="55"/>
        <end position="83"/>
    </location>
</feature>
<keyword evidence="3" id="KW-1185">Reference proteome</keyword>
<name>A0A839Z6X2_9HYPH</name>
<dbReference type="EMBL" id="JACICD010000002">
    <property type="protein sequence ID" value="MBB3770803.1"/>
    <property type="molecule type" value="Genomic_DNA"/>
</dbReference>